<dbReference type="GeneID" id="19968645"/>
<evidence type="ECO:0000256" key="1">
    <source>
        <dbReference type="SAM" id="MobiDB-lite"/>
    </source>
</evidence>
<keyword evidence="3" id="KW-1185">Reference proteome</keyword>
<name>W2SEF4_CYPE1</name>
<dbReference type="HOGENOM" id="CLU_1194840_0_0_1"/>
<organism evidence="2 3">
    <name type="scientific">Cyphellophora europaea (strain CBS 101466)</name>
    <name type="common">Phialophora europaea</name>
    <dbReference type="NCBI Taxonomy" id="1220924"/>
    <lineage>
        <taxon>Eukaryota</taxon>
        <taxon>Fungi</taxon>
        <taxon>Dikarya</taxon>
        <taxon>Ascomycota</taxon>
        <taxon>Pezizomycotina</taxon>
        <taxon>Eurotiomycetes</taxon>
        <taxon>Chaetothyriomycetidae</taxon>
        <taxon>Chaetothyriales</taxon>
        <taxon>Cyphellophoraceae</taxon>
        <taxon>Cyphellophora</taxon>
    </lineage>
</organism>
<gene>
    <name evidence="2" type="ORF">HMPREF1541_01306</name>
</gene>
<dbReference type="VEuPathDB" id="FungiDB:HMPREF1541_01306"/>
<dbReference type="EMBL" id="KB822711">
    <property type="protein sequence ID" value="ETN47116.1"/>
    <property type="molecule type" value="Genomic_DNA"/>
</dbReference>
<dbReference type="AlphaFoldDB" id="W2SEF4"/>
<feature type="compositionally biased region" description="Polar residues" evidence="1">
    <location>
        <begin position="1"/>
        <end position="16"/>
    </location>
</feature>
<feature type="compositionally biased region" description="Polar residues" evidence="1">
    <location>
        <begin position="45"/>
        <end position="72"/>
    </location>
</feature>
<dbReference type="RefSeq" id="XP_008711828.1">
    <property type="nucleotide sequence ID" value="XM_008713606.1"/>
</dbReference>
<accession>W2SEF4</accession>
<protein>
    <submittedName>
        <fullName evidence="2">Uncharacterized protein</fullName>
    </submittedName>
</protein>
<dbReference type="OrthoDB" id="4161794at2759"/>
<evidence type="ECO:0000313" key="2">
    <source>
        <dbReference type="EMBL" id="ETN47116.1"/>
    </source>
</evidence>
<evidence type="ECO:0000313" key="3">
    <source>
        <dbReference type="Proteomes" id="UP000030752"/>
    </source>
</evidence>
<sequence length="232" mass="23082">MESVKSTLASVQNAISGNKEHDPHSSTIGPQHEYSGQQQVGGSGPTSYSDNSSGAHGVTPSTAHSDISSSGQGVHDSVTTGTTGQTTSDYQSGTTGTTGTTTSEQHTGTTGAPNPNTNTTASDHRHGAGASDIGGATDGIDRSGGGIDLSHASDQSSRTVAGGAHDAASKVSDDHSSGSSGSHSNLPNELEKTLSGPRDPAVQGEGHPKMTGEGQPGSHSALFGLTPDGKKR</sequence>
<feature type="region of interest" description="Disordered" evidence="1">
    <location>
        <begin position="1"/>
        <end position="232"/>
    </location>
</feature>
<reference evidence="2 3" key="1">
    <citation type="submission" date="2013-03" db="EMBL/GenBank/DDBJ databases">
        <title>The Genome Sequence of Phialophora europaea CBS 101466.</title>
        <authorList>
            <consortium name="The Broad Institute Genomics Platform"/>
            <person name="Cuomo C."/>
            <person name="de Hoog S."/>
            <person name="Gorbushina A."/>
            <person name="Walker B."/>
            <person name="Young S.K."/>
            <person name="Zeng Q."/>
            <person name="Gargeya S."/>
            <person name="Fitzgerald M."/>
            <person name="Haas B."/>
            <person name="Abouelleil A."/>
            <person name="Allen A.W."/>
            <person name="Alvarado L."/>
            <person name="Arachchi H.M."/>
            <person name="Berlin A.M."/>
            <person name="Chapman S.B."/>
            <person name="Gainer-Dewar J."/>
            <person name="Goldberg J."/>
            <person name="Griggs A."/>
            <person name="Gujja S."/>
            <person name="Hansen M."/>
            <person name="Howarth C."/>
            <person name="Imamovic A."/>
            <person name="Ireland A."/>
            <person name="Larimer J."/>
            <person name="McCowan C."/>
            <person name="Murphy C."/>
            <person name="Pearson M."/>
            <person name="Poon T.W."/>
            <person name="Priest M."/>
            <person name="Roberts A."/>
            <person name="Saif S."/>
            <person name="Shea T."/>
            <person name="Sisk P."/>
            <person name="Sykes S."/>
            <person name="Wortman J."/>
            <person name="Nusbaum C."/>
            <person name="Birren B."/>
        </authorList>
    </citation>
    <scope>NUCLEOTIDE SEQUENCE [LARGE SCALE GENOMIC DNA]</scope>
    <source>
        <strain evidence="2 3">CBS 101466</strain>
    </source>
</reference>
<feature type="compositionally biased region" description="Basic and acidic residues" evidence="1">
    <location>
        <begin position="167"/>
        <end position="176"/>
    </location>
</feature>
<feature type="compositionally biased region" description="Low complexity" evidence="1">
    <location>
        <begin position="79"/>
        <end position="121"/>
    </location>
</feature>
<proteinExistence type="predicted"/>
<dbReference type="InParanoid" id="W2SEF4"/>
<dbReference type="Proteomes" id="UP000030752">
    <property type="component" value="Unassembled WGS sequence"/>
</dbReference>
<feature type="compositionally biased region" description="Polar residues" evidence="1">
    <location>
        <begin position="25"/>
        <end position="38"/>
    </location>
</feature>